<comment type="caution">
    <text evidence="1">The sequence shown here is derived from an EMBL/GenBank/DDBJ whole genome shotgun (WGS) entry which is preliminary data.</text>
</comment>
<gene>
    <name evidence="1" type="ORF">CS063_14140</name>
</gene>
<keyword evidence="2" id="KW-1185">Reference proteome</keyword>
<evidence type="ECO:0000313" key="1">
    <source>
        <dbReference type="EMBL" id="PHV69733.1"/>
    </source>
</evidence>
<proteinExistence type="predicted"/>
<accession>A0AC61DAI2</accession>
<dbReference type="EMBL" id="PEDL01000019">
    <property type="protein sequence ID" value="PHV69733.1"/>
    <property type="molecule type" value="Genomic_DNA"/>
</dbReference>
<reference evidence="1" key="1">
    <citation type="submission" date="2017-10" db="EMBL/GenBank/DDBJ databases">
        <title>Genome sequence of cellulolytic Lachnospiraceae bacterium XHS1971 isolated from hotspring sediment.</title>
        <authorList>
            <person name="Vasudevan G."/>
            <person name="Joshi A.J."/>
            <person name="Hivarkar S."/>
            <person name="Lanjekar V.B."/>
            <person name="Dhakephalkar P.K."/>
            <person name="Dagar S."/>
        </authorList>
    </citation>
    <scope>NUCLEOTIDE SEQUENCE</scope>
    <source>
        <strain evidence="1">XHS1971</strain>
    </source>
</reference>
<name>A0AC61DAI2_9FIRM</name>
<organism evidence="1 2">
    <name type="scientific">Sporanaerobium hydrogeniformans</name>
    <dbReference type="NCBI Taxonomy" id="3072179"/>
    <lineage>
        <taxon>Bacteria</taxon>
        <taxon>Bacillati</taxon>
        <taxon>Bacillota</taxon>
        <taxon>Clostridia</taxon>
        <taxon>Lachnospirales</taxon>
        <taxon>Lachnospiraceae</taxon>
        <taxon>Sporanaerobium</taxon>
    </lineage>
</organism>
<evidence type="ECO:0000313" key="2">
    <source>
        <dbReference type="Proteomes" id="UP000224460"/>
    </source>
</evidence>
<sequence length="211" mass="24980">MQNVQKRTRATNATLINRNNKLREFLTSYKTSSTYDEMLKLTNLEYIKDKEDYVTIKELYQITCSTSEGLFKEKLTFPNFRYYMQSAGYTWNNKTGVLNFETNFDTYHKEMALHYLLQLNPYHSIFRLPAIQKKSKLESNPFLERCIVIEFTNNSYISAISELLYELYINKIRGITEGKGILRIYACENNYSKEILQRIKFLSQNTPELIS</sequence>
<dbReference type="Proteomes" id="UP000224460">
    <property type="component" value="Unassembled WGS sequence"/>
</dbReference>
<protein>
    <submittedName>
        <fullName evidence="1">Uncharacterized protein</fullName>
    </submittedName>
</protein>